<dbReference type="InterPro" id="IPR002213">
    <property type="entry name" value="UDP_glucos_trans"/>
</dbReference>
<organism evidence="3 4">
    <name type="scientific">Mycobacterium hippophais</name>
    <dbReference type="NCBI Taxonomy" id="3016340"/>
    <lineage>
        <taxon>Bacteria</taxon>
        <taxon>Bacillati</taxon>
        <taxon>Actinomycetota</taxon>
        <taxon>Actinomycetes</taxon>
        <taxon>Mycobacteriales</taxon>
        <taxon>Mycobacteriaceae</taxon>
        <taxon>Mycobacterium</taxon>
    </lineage>
</organism>
<accession>A0ABT4Q1V8</accession>
<dbReference type="PANTHER" id="PTHR48050">
    <property type="entry name" value="STEROL 3-BETA-GLUCOSYLTRANSFERASE"/>
    <property type="match status" value="1"/>
</dbReference>
<dbReference type="InterPro" id="IPR010610">
    <property type="entry name" value="EryCIII-like_C"/>
</dbReference>
<evidence type="ECO:0000259" key="2">
    <source>
        <dbReference type="Pfam" id="PF06722"/>
    </source>
</evidence>
<evidence type="ECO:0000259" key="1">
    <source>
        <dbReference type="Pfam" id="PF03033"/>
    </source>
</evidence>
<sequence length="417" mass="45609">MKIAMAAYGTRGDLEPCLTVGRELLRRGHEVRMAAPPDLVDFVEATGITATAYGPNAKSSLEGDFLLNLWMDFPRNLTNVRRLSTLFRETRKRFVEAWPQMCSTIGSIAEGADLLLTGLSFEQQALPVAEFYDIPLVAIHPFPVRPNGQVPFLPAAVMRSVLGAYEWVHWLETKKLEDAHRRQLGLPRATQPAPRIMAERGTLEIQAYDAVCFPGLSEEWQQRRPIVGTLTLDLTSAADDEVTSWIASGTPPIYFGFGSIPVQTPDETLEMISAACRQLGERALVCSGWSDFVEADQLEHVKVVKTVSHAAIFPLCRAVVHHGGLGTTATGLRAGVPTLILWTLPDVHARGAVIRRQKLGTTRRLATTTKESLIADLRAILEPGCAARAREFAGTMTKAAAGTASAADLVENRMFAR</sequence>
<dbReference type="Proteomes" id="UP001142153">
    <property type="component" value="Unassembled WGS sequence"/>
</dbReference>
<gene>
    <name evidence="3" type="ORF">O6P37_28315</name>
</gene>
<proteinExistence type="predicted"/>
<dbReference type="PANTHER" id="PTHR48050:SF13">
    <property type="entry name" value="STEROL 3-BETA-GLUCOSYLTRANSFERASE UGT80A2"/>
    <property type="match status" value="1"/>
</dbReference>
<dbReference type="Gene3D" id="3.40.50.2000">
    <property type="entry name" value="Glycogen Phosphorylase B"/>
    <property type="match status" value="2"/>
</dbReference>
<dbReference type="Pfam" id="PF06722">
    <property type="entry name" value="EryCIII-like_C"/>
    <property type="match status" value="1"/>
</dbReference>
<name>A0ABT4Q1V8_9MYCO</name>
<evidence type="ECO:0000313" key="3">
    <source>
        <dbReference type="EMBL" id="MCZ8382783.1"/>
    </source>
</evidence>
<feature type="domain" description="Glycosyltransferase family 28 N-terminal" evidence="1">
    <location>
        <begin position="3"/>
        <end position="106"/>
    </location>
</feature>
<dbReference type="InterPro" id="IPR004276">
    <property type="entry name" value="GlycoTrans_28_N"/>
</dbReference>
<dbReference type="InterPro" id="IPR050426">
    <property type="entry name" value="Glycosyltransferase_28"/>
</dbReference>
<protein>
    <submittedName>
        <fullName evidence="3">Glycosyltransferase</fullName>
    </submittedName>
</protein>
<evidence type="ECO:0000313" key="4">
    <source>
        <dbReference type="Proteomes" id="UP001142153"/>
    </source>
</evidence>
<dbReference type="SUPFAM" id="SSF53756">
    <property type="entry name" value="UDP-Glycosyltransferase/glycogen phosphorylase"/>
    <property type="match status" value="1"/>
</dbReference>
<keyword evidence="4" id="KW-1185">Reference proteome</keyword>
<dbReference type="EMBL" id="JAPZPY010000022">
    <property type="protein sequence ID" value="MCZ8382783.1"/>
    <property type="molecule type" value="Genomic_DNA"/>
</dbReference>
<dbReference type="Pfam" id="PF03033">
    <property type="entry name" value="Glyco_transf_28"/>
    <property type="match status" value="1"/>
</dbReference>
<comment type="caution">
    <text evidence="3">The sequence shown here is derived from an EMBL/GenBank/DDBJ whole genome shotgun (WGS) entry which is preliminary data.</text>
</comment>
<dbReference type="CDD" id="cd03784">
    <property type="entry name" value="GT1_Gtf-like"/>
    <property type="match status" value="1"/>
</dbReference>
<reference evidence="3" key="1">
    <citation type="submission" date="2022-12" db="EMBL/GenBank/DDBJ databases">
        <authorList>
            <person name="Deng Y."/>
            <person name="Zhang Y.-Q."/>
        </authorList>
    </citation>
    <scope>NUCLEOTIDE SEQUENCE</scope>
    <source>
        <strain evidence="3">CPCC 205372</strain>
    </source>
</reference>
<feature type="domain" description="Erythromycin biosynthesis protein CIII-like C-terminal" evidence="2">
    <location>
        <begin position="300"/>
        <end position="392"/>
    </location>
</feature>